<evidence type="ECO:0000256" key="6">
    <source>
        <dbReference type="ARBA" id="ARBA00022777"/>
    </source>
</evidence>
<keyword evidence="8" id="KW-0902">Two-component regulatory system</keyword>
<evidence type="ECO:0000256" key="12">
    <source>
        <dbReference type="SAM" id="Coils"/>
    </source>
</evidence>
<evidence type="ECO:0000256" key="7">
    <source>
        <dbReference type="ARBA" id="ARBA00022840"/>
    </source>
</evidence>
<dbReference type="STRING" id="1307839.L21SP5_03135"/>
<dbReference type="SUPFAM" id="SSF47384">
    <property type="entry name" value="Homodimeric domain of signal transducing histidine kinase"/>
    <property type="match status" value="1"/>
</dbReference>
<dbReference type="EMBL" id="CP013118">
    <property type="protein sequence ID" value="ALO16750.1"/>
    <property type="molecule type" value="Genomic_DNA"/>
</dbReference>
<dbReference type="SMART" id="SM00448">
    <property type="entry name" value="REC"/>
    <property type="match status" value="1"/>
</dbReference>
<dbReference type="GO" id="GO:0005524">
    <property type="term" value="F:ATP binding"/>
    <property type="evidence" value="ECO:0007669"/>
    <property type="project" value="UniProtKB-KW"/>
</dbReference>
<comment type="catalytic activity">
    <reaction evidence="1">
        <text>ATP + protein L-histidine = ADP + protein N-phospho-L-histidine.</text>
        <dbReference type="EC" id="2.7.13.3"/>
    </reaction>
</comment>
<dbReference type="CDD" id="cd17546">
    <property type="entry name" value="REC_hyHK_CKI1_RcsC-like"/>
    <property type="match status" value="1"/>
</dbReference>
<dbReference type="GO" id="GO:0009927">
    <property type="term" value="F:histidine phosphotransfer kinase activity"/>
    <property type="evidence" value="ECO:0007669"/>
    <property type="project" value="TreeGrafter"/>
</dbReference>
<name>A0A0S2I358_9BACT</name>
<evidence type="ECO:0000259" key="13">
    <source>
        <dbReference type="PROSITE" id="PS50109"/>
    </source>
</evidence>
<feature type="domain" description="PAS" evidence="15">
    <location>
        <begin position="253"/>
        <end position="306"/>
    </location>
</feature>
<dbReference type="Gene3D" id="1.10.287.130">
    <property type="match status" value="1"/>
</dbReference>
<dbReference type="PATRIC" id="fig|1307839.3.peg.3293"/>
<dbReference type="InterPro" id="IPR005467">
    <property type="entry name" value="His_kinase_dom"/>
</dbReference>
<dbReference type="PROSITE" id="PS50112">
    <property type="entry name" value="PAS"/>
    <property type="match status" value="1"/>
</dbReference>
<evidence type="ECO:0000256" key="2">
    <source>
        <dbReference type="ARBA" id="ARBA00012438"/>
    </source>
</evidence>
<dbReference type="InterPro" id="IPR036890">
    <property type="entry name" value="HATPase_C_sf"/>
</dbReference>
<dbReference type="InterPro" id="IPR011006">
    <property type="entry name" value="CheY-like_superfamily"/>
</dbReference>
<keyword evidence="17" id="KW-1185">Reference proteome</keyword>
<dbReference type="CDD" id="cd16922">
    <property type="entry name" value="HATPase_EvgS-ArcB-TorS-like"/>
    <property type="match status" value="1"/>
</dbReference>
<dbReference type="PROSITE" id="PS50110">
    <property type="entry name" value="RESPONSE_REGULATORY"/>
    <property type="match status" value="1"/>
</dbReference>
<feature type="domain" description="Histidine kinase" evidence="13">
    <location>
        <begin position="425"/>
        <end position="646"/>
    </location>
</feature>
<keyword evidence="4 16" id="KW-0808">Transferase</keyword>
<evidence type="ECO:0000256" key="10">
    <source>
        <dbReference type="ARBA" id="ARBA00068150"/>
    </source>
</evidence>
<feature type="coiled-coil region" evidence="12">
    <location>
        <begin position="363"/>
        <end position="418"/>
    </location>
</feature>
<dbReference type="Pfam" id="PF02518">
    <property type="entry name" value="HATPase_c"/>
    <property type="match status" value="1"/>
</dbReference>
<evidence type="ECO:0000313" key="17">
    <source>
        <dbReference type="Proteomes" id="UP000064893"/>
    </source>
</evidence>
<dbReference type="Pfam" id="PF13426">
    <property type="entry name" value="PAS_9"/>
    <property type="match status" value="3"/>
</dbReference>
<sequence>MDVIKISSMVYSFTFPENSDNLYAQMVRAIKYPAIYLDKNLVFQAYNEAFCHYFNIQPIALRKLHLEKFQPENFYLQKVKNILVNNSIEDLENQFYINGDKNNNVKVNIQLAYNSKGQYNGATIFFIEQVKKNSNRQRAYQDLNSKKFFGIGELHKDGTILKVNETMATSLESTPKNIVKKPISEFLNKETFQNKMQILHNALKSNEPIEAEDERNGRIYHTLYLPNKEKETVKVVFRELTEEKIAEKKLRLSEERYRALFEWAADGILIGNHDGTIINCNHSMTQISGYEKEELIGQNIKKLFPEKEIKEKPFNYKGILEGKTILSQRLLKRKDNKLITIEMNTRKVADGRLQTYMRDISERIAAQERIKEQNEELIQTEEELKSTNNELLELTEKLLKQREELKTAKDKAEESDRLKSAFLANMSHEIRTPMNGIMGFSQMLKKGDYPVQKQRRFLGVIHSLTKHLLQLINDIVDISKIEANQLSIYKETFYVNDLMHEIYNTFSEEIQNQEKTHLKLNLNTQKHRKDSSISTDNIRLRQIITNLMSNALKFTDEGEIELGYTTEADSYVFYVKDTGIGICQDKQKEVFNRFRQANEAMTRKFEGTGLGLSICKNLAEKLNGKIWVKSEPDKGSTFYVKIPVGKIANVKSDITIETEVKYNWTGKSILIVEDEEANQVFLSELIEPSGANITIAQNGKESLDHWESKIPFDLILLDIRLPDMLGLNVARKIRKTNKNIPIIAQTAYAMGDDREASLKAGCNNYIPKPIDINLLLSMINDYLSGNK</sequence>
<dbReference type="SUPFAM" id="SSF52172">
    <property type="entry name" value="CheY-like"/>
    <property type="match status" value="1"/>
</dbReference>
<evidence type="ECO:0000259" key="14">
    <source>
        <dbReference type="PROSITE" id="PS50110"/>
    </source>
</evidence>
<dbReference type="PRINTS" id="PR00344">
    <property type="entry name" value="BCTRLSENSOR"/>
</dbReference>
<evidence type="ECO:0000256" key="11">
    <source>
        <dbReference type="PROSITE-ProRule" id="PRU00169"/>
    </source>
</evidence>
<dbReference type="SUPFAM" id="SSF55874">
    <property type="entry name" value="ATPase domain of HSP90 chaperone/DNA topoisomerase II/histidine kinase"/>
    <property type="match status" value="1"/>
</dbReference>
<dbReference type="InterPro" id="IPR000014">
    <property type="entry name" value="PAS"/>
</dbReference>
<evidence type="ECO:0000256" key="5">
    <source>
        <dbReference type="ARBA" id="ARBA00022741"/>
    </source>
</evidence>
<organism evidence="16 17">
    <name type="scientific">Salinivirga cyanobacteriivorans</name>
    <dbReference type="NCBI Taxonomy" id="1307839"/>
    <lineage>
        <taxon>Bacteria</taxon>
        <taxon>Pseudomonadati</taxon>
        <taxon>Bacteroidota</taxon>
        <taxon>Bacteroidia</taxon>
        <taxon>Bacteroidales</taxon>
        <taxon>Salinivirgaceae</taxon>
        <taxon>Salinivirga</taxon>
    </lineage>
</organism>
<keyword evidence="3 11" id="KW-0597">Phosphoprotein</keyword>
<dbReference type="PROSITE" id="PS50109">
    <property type="entry name" value="HIS_KIN"/>
    <property type="match status" value="1"/>
</dbReference>
<dbReference type="CDD" id="cd00130">
    <property type="entry name" value="PAS"/>
    <property type="match status" value="1"/>
</dbReference>
<dbReference type="FunFam" id="1.10.287.130:FF:000002">
    <property type="entry name" value="Two-component osmosensing histidine kinase"/>
    <property type="match status" value="1"/>
</dbReference>
<evidence type="ECO:0000256" key="1">
    <source>
        <dbReference type="ARBA" id="ARBA00000085"/>
    </source>
</evidence>
<dbReference type="SMART" id="SM00091">
    <property type="entry name" value="PAS"/>
    <property type="match status" value="3"/>
</dbReference>
<dbReference type="NCBIfam" id="TIGR00229">
    <property type="entry name" value="sensory_box"/>
    <property type="match status" value="1"/>
</dbReference>
<evidence type="ECO:0000256" key="4">
    <source>
        <dbReference type="ARBA" id="ARBA00022679"/>
    </source>
</evidence>
<dbReference type="EC" id="2.7.13.3" evidence="2"/>
<dbReference type="InterPro" id="IPR036097">
    <property type="entry name" value="HisK_dim/P_sf"/>
</dbReference>
<dbReference type="InterPro" id="IPR003661">
    <property type="entry name" value="HisK_dim/P_dom"/>
</dbReference>
<dbReference type="InterPro" id="IPR004358">
    <property type="entry name" value="Sig_transdc_His_kin-like_C"/>
</dbReference>
<dbReference type="InterPro" id="IPR003594">
    <property type="entry name" value="HATPase_dom"/>
</dbReference>
<keyword evidence="6" id="KW-0418">Kinase</keyword>
<evidence type="ECO:0000256" key="3">
    <source>
        <dbReference type="ARBA" id="ARBA00022553"/>
    </source>
</evidence>
<feature type="modified residue" description="4-aspartylphosphate" evidence="11">
    <location>
        <position position="718"/>
    </location>
</feature>
<dbReference type="FunFam" id="3.30.565.10:FF:000010">
    <property type="entry name" value="Sensor histidine kinase RcsC"/>
    <property type="match status" value="1"/>
</dbReference>
<dbReference type="InterPro" id="IPR001789">
    <property type="entry name" value="Sig_transdc_resp-reg_receiver"/>
</dbReference>
<comment type="subunit">
    <text evidence="9">At low DSF concentrations, interacts with RpfF.</text>
</comment>
<keyword evidence="5" id="KW-0547">Nucleotide-binding</keyword>
<accession>A0A0S2I358</accession>
<dbReference type="InterPro" id="IPR035965">
    <property type="entry name" value="PAS-like_dom_sf"/>
</dbReference>
<keyword evidence="7" id="KW-0067">ATP-binding</keyword>
<evidence type="ECO:0000256" key="9">
    <source>
        <dbReference type="ARBA" id="ARBA00064003"/>
    </source>
</evidence>
<dbReference type="Pfam" id="PF00072">
    <property type="entry name" value="Response_reg"/>
    <property type="match status" value="1"/>
</dbReference>
<feature type="domain" description="Response regulatory" evidence="14">
    <location>
        <begin position="668"/>
        <end position="783"/>
    </location>
</feature>
<dbReference type="SUPFAM" id="SSF55785">
    <property type="entry name" value="PYP-like sensor domain (PAS domain)"/>
    <property type="match status" value="2"/>
</dbReference>
<evidence type="ECO:0000313" key="16">
    <source>
        <dbReference type="EMBL" id="ALO16750.1"/>
    </source>
</evidence>
<keyword evidence="12" id="KW-0175">Coiled coil</keyword>
<dbReference type="PANTHER" id="PTHR43047">
    <property type="entry name" value="TWO-COMPONENT HISTIDINE PROTEIN KINASE"/>
    <property type="match status" value="1"/>
</dbReference>
<dbReference type="SMART" id="SM00388">
    <property type="entry name" value="HisKA"/>
    <property type="match status" value="1"/>
</dbReference>
<gene>
    <name evidence="16" type="primary">torS</name>
    <name evidence="16" type="ORF">L21SP5_03135</name>
</gene>
<evidence type="ECO:0000259" key="15">
    <source>
        <dbReference type="PROSITE" id="PS50112"/>
    </source>
</evidence>
<dbReference type="Gene3D" id="3.40.50.2300">
    <property type="match status" value="1"/>
</dbReference>
<proteinExistence type="predicted"/>
<dbReference type="AlphaFoldDB" id="A0A0S2I358"/>
<dbReference type="SMART" id="SM00387">
    <property type="entry name" value="HATPase_c"/>
    <property type="match status" value="1"/>
</dbReference>
<evidence type="ECO:0000256" key="8">
    <source>
        <dbReference type="ARBA" id="ARBA00023012"/>
    </source>
</evidence>
<dbReference type="KEGG" id="blq:L21SP5_03135"/>
<dbReference type="Gene3D" id="3.30.450.20">
    <property type="entry name" value="PAS domain"/>
    <property type="match status" value="2"/>
</dbReference>
<dbReference type="PANTHER" id="PTHR43047:SF72">
    <property type="entry name" value="OSMOSENSING HISTIDINE PROTEIN KINASE SLN1"/>
    <property type="match status" value="1"/>
</dbReference>
<dbReference type="GO" id="GO:0005886">
    <property type="term" value="C:plasma membrane"/>
    <property type="evidence" value="ECO:0007669"/>
    <property type="project" value="TreeGrafter"/>
</dbReference>
<dbReference type="Pfam" id="PF00512">
    <property type="entry name" value="HisKA"/>
    <property type="match status" value="1"/>
</dbReference>
<dbReference type="Proteomes" id="UP000064893">
    <property type="component" value="Chromosome"/>
</dbReference>
<reference evidence="16 17" key="1">
    <citation type="submission" date="2015-11" db="EMBL/GenBank/DDBJ databases">
        <title>Description and complete genome sequence of a novel strain predominating in hypersaline microbial mats and representing a new family of the Bacteriodetes phylum.</title>
        <authorList>
            <person name="Spring S."/>
            <person name="Bunk B."/>
            <person name="Sproer C."/>
            <person name="Klenk H.-P."/>
        </authorList>
    </citation>
    <scope>NUCLEOTIDE SEQUENCE [LARGE SCALE GENOMIC DNA]</scope>
    <source>
        <strain evidence="16 17">L21-Spi-D4</strain>
    </source>
</reference>
<dbReference type="GO" id="GO:0000155">
    <property type="term" value="F:phosphorelay sensor kinase activity"/>
    <property type="evidence" value="ECO:0007669"/>
    <property type="project" value="InterPro"/>
</dbReference>
<protein>
    <recommendedName>
        <fullName evidence="10">Sensory/regulatory protein RpfC</fullName>
        <ecNumber evidence="2">2.7.13.3</ecNumber>
    </recommendedName>
</protein>
<dbReference type="Gene3D" id="3.30.565.10">
    <property type="entry name" value="Histidine kinase-like ATPase, C-terminal domain"/>
    <property type="match status" value="1"/>
</dbReference>
<dbReference type="CDD" id="cd00082">
    <property type="entry name" value="HisKA"/>
    <property type="match status" value="1"/>
</dbReference>